<organism evidence="1 2">
    <name type="scientific">Lysinibacillus antri</name>
    <dbReference type="NCBI Taxonomy" id="2498145"/>
    <lineage>
        <taxon>Bacteria</taxon>
        <taxon>Bacillati</taxon>
        <taxon>Bacillota</taxon>
        <taxon>Bacilli</taxon>
        <taxon>Bacillales</taxon>
        <taxon>Bacillaceae</taxon>
        <taxon>Lysinibacillus</taxon>
    </lineage>
</organism>
<dbReference type="Proteomes" id="UP000287910">
    <property type="component" value="Unassembled WGS sequence"/>
</dbReference>
<name>A0A432LA48_9BACI</name>
<evidence type="ECO:0000313" key="1">
    <source>
        <dbReference type="EMBL" id="RUL51113.1"/>
    </source>
</evidence>
<reference evidence="1 2" key="1">
    <citation type="submission" date="2018-12" db="EMBL/GenBank/DDBJ databases">
        <title>Lysinibacillus antri sp. nov., isolated from a cave soil.</title>
        <authorList>
            <person name="Narsing Rao M.P."/>
            <person name="Zhang H."/>
            <person name="Dong Z.-Y."/>
            <person name="Niu X.-K."/>
            <person name="Zhang K."/>
            <person name="Fang B.-Z."/>
            <person name="Kang Y.-Q."/>
            <person name="Xiao M."/>
            <person name="Li W.-J."/>
        </authorList>
    </citation>
    <scope>NUCLEOTIDE SEQUENCE [LARGE SCALE GENOMIC DNA]</scope>
    <source>
        <strain evidence="1 2">SYSU K30002</strain>
    </source>
</reference>
<protein>
    <submittedName>
        <fullName evidence="1">Uncharacterized protein</fullName>
    </submittedName>
</protein>
<evidence type="ECO:0000313" key="2">
    <source>
        <dbReference type="Proteomes" id="UP000287910"/>
    </source>
</evidence>
<keyword evidence="2" id="KW-1185">Reference proteome</keyword>
<dbReference type="AlphaFoldDB" id="A0A432LA48"/>
<dbReference type="EMBL" id="RYYR01000017">
    <property type="protein sequence ID" value="RUL51113.1"/>
    <property type="molecule type" value="Genomic_DNA"/>
</dbReference>
<gene>
    <name evidence="1" type="ORF">EK386_12960</name>
</gene>
<sequence length="77" mass="8820">MDNQTLLKKAADRLQTWLDERSQDGIATDMHDVEQYLSAYLYGDLADLCNLYGASDAQIGSYVRTFNEFIEAEMTKF</sequence>
<accession>A0A432LA48</accession>
<proteinExistence type="predicted"/>
<dbReference type="RefSeq" id="WP_126659602.1">
    <property type="nucleotide sequence ID" value="NZ_RYYR01000017.1"/>
</dbReference>
<comment type="caution">
    <text evidence="1">The sequence shown here is derived from an EMBL/GenBank/DDBJ whole genome shotgun (WGS) entry which is preliminary data.</text>
</comment>